<sequence length="370" mass="40633">MKVARCLAEAVALNGKIYVMGGVKMMKVARNRGLKSLTPNQFHPWGMSSLCRILKSFYTQTFTSLSLLHLSSTSLRSATSSIAMAMSIVHINLNDFNDSGKRREQIIVLISLVYEFEYKGKDWTCLILSFKSLPFYVAWFMNLRPNLLLELLRVMCYSLQSCQGSLVQLGGIVSCLDSSGAGNLEFVSNRSSGILDLEEMVIKMADRVTLAAKIASTSIFNWQILGATALQSWVKFNIQITDPTASIKATVFPEFAEQLCGITGANITTTPGDPLSPKLLNKLAEPKKCDITLKAYMYTYAGIAQCKSNVHSMLSEPTSIELHSSEQPLPLPPTTPNKREKLYTASASASKHPTEGNPAKKPKLDSSPTT</sequence>
<evidence type="ECO:0000313" key="1">
    <source>
        <dbReference type="EMBL" id="KAI8524965.1"/>
    </source>
</evidence>
<dbReference type="EMBL" id="CM046400">
    <property type="protein sequence ID" value="KAI8524965.1"/>
    <property type="molecule type" value="Genomic_DNA"/>
</dbReference>
<evidence type="ECO:0000313" key="2">
    <source>
        <dbReference type="Proteomes" id="UP001062846"/>
    </source>
</evidence>
<protein>
    <submittedName>
        <fullName evidence="1">Uncharacterized protein</fullName>
    </submittedName>
</protein>
<name>A0ACC0L8C0_RHOML</name>
<gene>
    <name evidence="1" type="ORF">RHMOL_Rhmol13G0190600</name>
</gene>
<organism evidence="1 2">
    <name type="scientific">Rhododendron molle</name>
    <name type="common">Chinese azalea</name>
    <name type="synonym">Azalea mollis</name>
    <dbReference type="NCBI Taxonomy" id="49168"/>
    <lineage>
        <taxon>Eukaryota</taxon>
        <taxon>Viridiplantae</taxon>
        <taxon>Streptophyta</taxon>
        <taxon>Embryophyta</taxon>
        <taxon>Tracheophyta</taxon>
        <taxon>Spermatophyta</taxon>
        <taxon>Magnoliopsida</taxon>
        <taxon>eudicotyledons</taxon>
        <taxon>Gunneridae</taxon>
        <taxon>Pentapetalae</taxon>
        <taxon>asterids</taxon>
        <taxon>Ericales</taxon>
        <taxon>Ericaceae</taxon>
        <taxon>Ericoideae</taxon>
        <taxon>Rhodoreae</taxon>
        <taxon>Rhododendron</taxon>
    </lineage>
</organism>
<comment type="caution">
    <text evidence="1">The sequence shown here is derived from an EMBL/GenBank/DDBJ whole genome shotgun (WGS) entry which is preliminary data.</text>
</comment>
<dbReference type="Proteomes" id="UP001062846">
    <property type="component" value="Chromosome 13"/>
</dbReference>
<accession>A0ACC0L8C0</accession>
<proteinExistence type="predicted"/>
<keyword evidence="2" id="KW-1185">Reference proteome</keyword>
<reference evidence="1" key="1">
    <citation type="submission" date="2022-02" db="EMBL/GenBank/DDBJ databases">
        <title>Plant Genome Project.</title>
        <authorList>
            <person name="Zhang R.-G."/>
        </authorList>
    </citation>
    <scope>NUCLEOTIDE SEQUENCE</scope>
    <source>
        <strain evidence="1">AT1</strain>
    </source>
</reference>